<evidence type="ECO:0000313" key="4">
    <source>
        <dbReference type="WBParaSite" id="ASIM_0001226301-mRNA-1"/>
    </source>
</evidence>
<name>A0A0M3JVK7_ANISI</name>
<feature type="compositionally biased region" description="Polar residues" evidence="1">
    <location>
        <begin position="309"/>
        <end position="320"/>
    </location>
</feature>
<gene>
    <name evidence="2" type="ORF">ASIM_LOCUS11729</name>
</gene>
<dbReference type="EMBL" id="UYRR01031097">
    <property type="protein sequence ID" value="VDK45670.1"/>
    <property type="molecule type" value="Genomic_DNA"/>
</dbReference>
<evidence type="ECO:0000256" key="1">
    <source>
        <dbReference type="SAM" id="MobiDB-lite"/>
    </source>
</evidence>
<keyword evidence="3" id="KW-1185">Reference proteome</keyword>
<dbReference type="OrthoDB" id="5870816at2759"/>
<organism evidence="4">
    <name type="scientific">Anisakis simplex</name>
    <name type="common">Herring worm</name>
    <dbReference type="NCBI Taxonomy" id="6269"/>
    <lineage>
        <taxon>Eukaryota</taxon>
        <taxon>Metazoa</taxon>
        <taxon>Ecdysozoa</taxon>
        <taxon>Nematoda</taxon>
        <taxon>Chromadorea</taxon>
        <taxon>Rhabditida</taxon>
        <taxon>Spirurina</taxon>
        <taxon>Ascaridomorpha</taxon>
        <taxon>Ascaridoidea</taxon>
        <taxon>Anisakidae</taxon>
        <taxon>Anisakis</taxon>
        <taxon>Anisakis simplex complex</taxon>
    </lineage>
</organism>
<feature type="region of interest" description="Disordered" evidence="1">
    <location>
        <begin position="277"/>
        <end position="320"/>
    </location>
</feature>
<protein>
    <submittedName>
        <fullName evidence="4">Cysteine and tyrosine-rich protein 1</fullName>
    </submittedName>
</protein>
<dbReference type="WBParaSite" id="ASIM_0001226301-mRNA-1">
    <property type="protein sequence ID" value="ASIM_0001226301-mRNA-1"/>
    <property type="gene ID" value="ASIM_0001226301"/>
</dbReference>
<reference evidence="4" key="1">
    <citation type="submission" date="2017-02" db="UniProtKB">
        <authorList>
            <consortium name="WormBaseParasite"/>
        </authorList>
    </citation>
    <scope>IDENTIFICATION</scope>
</reference>
<sequence length="320" mass="33830">MILGALFRITSENSNDVYYSMSTKLVQLGVCDTTIKQNYYGGLLACTLRLVLRFHRSFCIPINLVSIRGSLKNETGQGHWWGGPGWGGPGWGGPGMFPPPPPPPPPPGPWLPPPWWLIDDANVCTLDATILVVMGPPFVPPPNTGASIDSGPEVGFAPPPPPPGPCPGPFGCGNSIRMRCSDVATIDEAACALCCKHASRFGGFSKESIHGILIDSKALSCDNGNNCGASLRKKRSIGPGPCCNNRPPLPGCTAYSLPCPTTKCMCCGPRRPLLPPPPPPPPPPVWGPPAWGPPAWGPSIGEGPPPQPQYSIDPSQYRPQ</sequence>
<proteinExistence type="predicted"/>
<dbReference type="AlphaFoldDB" id="A0A0M3JVK7"/>
<reference evidence="2 3" key="2">
    <citation type="submission" date="2018-11" db="EMBL/GenBank/DDBJ databases">
        <authorList>
            <consortium name="Pathogen Informatics"/>
        </authorList>
    </citation>
    <scope>NUCLEOTIDE SEQUENCE [LARGE SCALE GENOMIC DNA]</scope>
</reference>
<accession>A0A0M3JVK7</accession>
<evidence type="ECO:0000313" key="2">
    <source>
        <dbReference type="EMBL" id="VDK45670.1"/>
    </source>
</evidence>
<evidence type="ECO:0000313" key="3">
    <source>
        <dbReference type="Proteomes" id="UP000267096"/>
    </source>
</evidence>
<feature type="compositionally biased region" description="Pro residues" evidence="1">
    <location>
        <begin position="277"/>
        <end position="296"/>
    </location>
</feature>
<dbReference type="Proteomes" id="UP000267096">
    <property type="component" value="Unassembled WGS sequence"/>
</dbReference>